<sequence>MANSIKGTYTTRRRVFDLDEAATELGQKNEGDQDFNRSKVHQRDLGDLSIVSALSRVEYGSWDGKSACLITFSFSFDSGNVKTCRLTSARIVIEFTSRQAGYSDPIVVNFGPKRLLGQKTEEDRRWLYAGEFEAKINIGPFQVGPNLRAELEGSFTRTYTEVIKATEWGDTNHRQPNTVKYWLKENKRQEGGIPDQLNATVVVIYEGPFQAVVDVSSTAIFDLLARPWTKDDPVLFEPGVEEGPPVRDNRDSEFSTLNEEDWRRIVTSSLDAQ</sequence>
<dbReference type="Proteomes" id="UP001166286">
    <property type="component" value="Unassembled WGS sequence"/>
</dbReference>
<evidence type="ECO:0000313" key="2">
    <source>
        <dbReference type="Proteomes" id="UP001166286"/>
    </source>
</evidence>
<keyword evidence="2" id="KW-1185">Reference proteome</keyword>
<reference evidence="1" key="1">
    <citation type="submission" date="2023-03" db="EMBL/GenBank/DDBJ databases">
        <title>Complete genome of Cladonia borealis.</title>
        <authorList>
            <person name="Park H."/>
        </authorList>
    </citation>
    <scope>NUCLEOTIDE SEQUENCE</scope>
    <source>
        <strain evidence="1">ANT050790</strain>
    </source>
</reference>
<dbReference type="EMBL" id="JAFEKC020000020">
    <property type="protein sequence ID" value="KAK0508748.1"/>
    <property type="molecule type" value="Genomic_DNA"/>
</dbReference>
<name>A0AA39QW11_9LECA</name>
<evidence type="ECO:0000313" key="1">
    <source>
        <dbReference type="EMBL" id="KAK0508748.1"/>
    </source>
</evidence>
<organism evidence="1 2">
    <name type="scientific">Cladonia borealis</name>
    <dbReference type="NCBI Taxonomy" id="184061"/>
    <lineage>
        <taxon>Eukaryota</taxon>
        <taxon>Fungi</taxon>
        <taxon>Dikarya</taxon>
        <taxon>Ascomycota</taxon>
        <taxon>Pezizomycotina</taxon>
        <taxon>Lecanoromycetes</taxon>
        <taxon>OSLEUM clade</taxon>
        <taxon>Lecanoromycetidae</taxon>
        <taxon>Lecanorales</taxon>
        <taxon>Lecanorineae</taxon>
        <taxon>Cladoniaceae</taxon>
        <taxon>Cladonia</taxon>
    </lineage>
</organism>
<dbReference type="AlphaFoldDB" id="A0AA39QW11"/>
<gene>
    <name evidence="1" type="ORF">JMJ35_009024</name>
</gene>
<protein>
    <submittedName>
        <fullName evidence="1">Uncharacterized protein</fullName>
    </submittedName>
</protein>
<comment type="caution">
    <text evidence="1">The sequence shown here is derived from an EMBL/GenBank/DDBJ whole genome shotgun (WGS) entry which is preliminary data.</text>
</comment>
<accession>A0AA39QW11</accession>
<proteinExistence type="predicted"/>